<evidence type="ECO:0000256" key="1">
    <source>
        <dbReference type="SAM" id="Phobius"/>
    </source>
</evidence>
<evidence type="ECO:0000313" key="3">
    <source>
        <dbReference type="Proteomes" id="UP001217485"/>
    </source>
</evidence>
<evidence type="ECO:0000313" key="2">
    <source>
        <dbReference type="EMBL" id="MDC0684981.1"/>
    </source>
</evidence>
<keyword evidence="1" id="KW-0472">Membrane</keyword>
<comment type="caution">
    <text evidence="2">The sequence shown here is derived from an EMBL/GenBank/DDBJ whole genome shotgun (WGS) entry which is preliminary data.</text>
</comment>
<dbReference type="EMBL" id="JAQNDK010000006">
    <property type="protein sequence ID" value="MDC0684981.1"/>
    <property type="molecule type" value="Genomic_DNA"/>
</dbReference>
<keyword evidence="1" id="KW-1133">Transmembrane helix</keyword>
<dbReference type="Proteomes" id="UP001217485">
    <property type="component" value="Unassembled WGS sequence"/>
</dbReference>
<reference evidence="2 3" key="1">
    <citation type="submission" date="2023-01" db="EMBL/GenBank/DDBJ databases">
        <title>Minimal conservation of predation-associated metabolite biosynthetic gene clusters underscores biosynthetic potential of Myxococcota including descriptions for ten novel species: Archangium lansinium sp. nov., Myxococcus landrumus sp. nov., Nannocystis bai.</title>
        <authorList>
            <person name="Ahearne A."/>
            <person name="Stevens C."/>
            <person name="Dowd S."/>
        </authorList>
    </citation>
    <scope>NUCLEOTIDE SEQUENCE [LARGE SCALE GENOMIC DNA]</scope>
    <source>
        <strain evidence="2 3">WIWO2</strain>
    </source>
</reference>
<sequence>MRQGAAAFLAGLLFAVGLGVSGMTQPSRVIAFLDVAGDWDPSLAFVMAGAVSVHFLAYRVLRRRRRGGGSDAPGLARAPRFPLLADRAVVPTRADIDARLVAGAGLFGVGWGLAGYCPGPALVSLATGSSAVLAFVAAMAAGMAIERFATARGRGETSEQTME</sequence>
<protein>
    <submittedName>
        <fullName evidence="2">YeeE/YedE family protein</fullName>
    </submittedName>
</protein>
<gene>
    <name evidence="2" type="ORF">POL72_45120</name>
</gene>
<feature type="transmembrane region" description="Helical" evidence="1">
    <location>
        <begin position="43"/>
        <end position="61"/>
    </location>
</feature>
<dbReference type="InterPro" id="IPR046513">
    <property type="entry name" value="DUF6691"/>
</dbReference>
<organism evidence="2 3">
    <name type="scientific">Sorangium atrum</name>
    <dbReference type="NCBI Taxonomy" id="2995308"/>
    <lineage>
        <taxon>Bacteria</taxon>
        <taxon>Pseudomonadati</taxon>
        <taxon>Myxococcota</taxon>
        <taxon>Polyangia</taxon>
        <taxon>Polyangiales</taxon>
        <taxon>Polyangiaceae</taxon>
        <taxon>Sorangium</taxon>
    </lineage>
</organism>
<keyword evidence="1" id="KW-0812">Transmembrane</keyword>
<dbReference type="Pfam" id="PF20398">
    <property type="entry name" value="DUF6691"/>
    <property type="match status" value="1"/>
</dbReference>
<dbReference type="RefSeq" id="WP_272103102.1">
    <property type="nucleotide sequence ID" value="NZ_JAQNDK010000006.1"/>
</dbReference>
<name>A0ABT5CIR7_9BACT</name>
<feature type="transmembrane region" description="Helical" evidence="1">
    <location>
        <begin position="96"/>
        <end position="116"/>
    </location>
</feature>
<accession>A0ABT5CIR7</accession>
<proteinExistence type="predicted"/>
<keyword evidence="3" id="KW-1185">Reference proteome</keyword>
<feature type="transmembrane region" description="Helical" evidence="1">
    <location>
        <begin position="122"/>
        <end position="145"/>
    </location>
</feature>